<feature type="non-terminal residue" evidence="1">
    <location>
        <position position="35"/>
    </location>
</feature>
<organism evidence="1">
    <name type="scientific">human gut metagenome</name>
    <dbReference type="NCBI Taxonomy" id="408170"/>
    <lineage>
        <taxon>unclassified sequences</taxon>
        <taxon>metagenomes</taxon>
        <taxon>organismal metagenomes</taxon>
    </lineage>
</organism>
<accession>W1YN64</accession>
<dbReference type="AlphaFoldDB" id="W1YN64"/>
<protein>
    <submittedName>
        <fullName evidence="1">Uncharacterized protein</fullName>
    </submittedName>
</protein>
<gene>
    <name evidence="1" type="ORF">Q604_UNBC02836G0001</name>
</gene>
<name>W1YN64_9ZZZZ</name>
<sequence length="35" mass="4253">MLSCPKKTSEAIFEWIATTARKMLIRKNYYTYKEH</sequence>
<proteinExistence type="predicted"/>
<dbReference type="EMBL" id="AZMM01002836">
    <property type="protein sequence ID" value="ETJ43170.1"/>
    <property type="molecule type" value="Genomic_DNA"/>
</dbReference>
<comment type="caution">
    <text evidence="1">The sequence shown here is derived from an EMBL/GenBank/DDBJ whole genome shotgun (WGS) entry which is preliminary data.</text>
</comment>
<evidence type="ECO:0000313" key="1">
    <source>
        <dbReference type="EMBL" id="ETJ43170.1"/>
    </source>
</evidence>
<reference evidence="1" key="1">
    <citation type="submission" date="2013-12" db="EMBL/GenBank/DDBJ databases">
        <title>A Varibaculum cambriense genome reconstructed from a premature infant gut community with otherwise low bacterial novelty that shifts toward anaerobic metabolism during the third week of life.</title>
        <authorList>
            <person name="Brown C.T."/>
            <person name="Sharon I."/>
            <person name="Thomas B.C."/>
            <person name="Castelle C.J."/>
            <person name="Morowitz M.J."/>
            <person name="Banfield J.F."/>
        </authorList>
    </citation>
    <scope>NUCLEOTIDE SEQUENCE</scope>
</reference>